<feature type="non-terminal residue" evidence="2">
    <location>
        <position position="362"/>
    </location>
</feature>
<organism evidence="2">
    <name type="scientific">uncultured Cytophagales bacterium</name>
    <dbReference type="NCBI Taxonomy" id="158755"/>
    <lineage>
        <taxon>Bacteria</taxon>
        <taxon>Pseudomonadati</taxon>
        <taxon>Bacteroidota</taxon>
        <taxon>Sphingobacteriia</taxon>
        <taxon>Sphingobacteriales</taxon>
        <taxon>environmental samples</taxon>
    </lineage>
</organism>
<name>A0A6J4HKN9_9SPHI</name>
<proteinExistence type="predicted"/>
<dbReference type="AlphaFoldDB" id="A0A6J4HKN9"/>
<feature type="non-terminal residue" evidence="2">
    <location>
        <position position="1"/>
    </location>
</feature>
<accession>A0A6J4HKN9</accession>
<evidence type="ECO:0000313" key="2">
    <source>
        <dbReference type="EMBL" id="CAA9225982.1"/>
    </source>
</evidence>
<feature type="region of interest" description="Disordered" evidence="1">
    <location>
        <begin position="169"/>
        <end position="219"/>
    </location>
</feature>
<reference evidence="2" key="1">
    <citation type="submission" date="2020-02" db="EMBL/GenBank/DDBJ databases">
        <authorList>
            <person name="Meier V. D."/>
        </authorList>
    </citation>
    <scope>NUCLEOTIDE SEQUENCE</scope>
    <source>
        <strain evidence="2">AVDCRST_MAG56</strain>
    </source>
</reference>
<gene>
    <name evidence="2" type="ORF">AVDCRST_MAG56-974</name>
</gene>
<dbReference type="EMBL" id="CADCTQ010000063">
    <property type="protein sequence ID" value="CAA9225982.1"/>
    <property type="molecule type" value="Genomic_DNA"/>
</dbReference>
<protein>
    <submittedName>
        <fullName evidence="2">Uncharacterized protein</fullName>
    </submittedName>
</protein>
<feature type="compositionally biased region" description="Pro residues" evidence="1">
    <location>
        <begin position="353"/>
        <end position="362"/>
    </location>
</feature>
<evidence type="ECO:0000256" key="1">
    <source>
        <dbReference type="SAM" id="MobiDB-lite"/>
    </source>
</evidence>
<feature type="region of interest" description="Disordered" evidence="1">
    <location>
        <begin position="279"/>
        <end position="362"/>
    </location>
</feature>
<sequence length="362" mass="38059">GVHLSVFNRQFAPGPTAKRIARGRNIPVYLSRQMDGAPGRPLVRDRGAHLFHPDGTGFEGALPVHPGGYTHHVRDLGGQQVHPGAGAAPVSLGREHRQAPGVRDSGHLRVFVADAHHRHPHLRLAGVVGVHHGGGGAAKHHRLVPAGAGVHRLLRGSVPVCQVEAVAARTGEAAPGKPDRQGGRAHQAARPALPVQQLERAQRGGVQRPGAGRPVHHQAGAGVPVRAGAQPRKAGAAGQGDCRGGGVLLPAQRPVLQQGDPRRAARRHVYVRAAHVGAVAGGKRREAQPHFRPRAPGAAGVHHGRHAVGGKQPEPQRSQGEFDGHRAQKPGSPLLLRNGQIHRDRTRPRRVPRGPPPPGGNV</sequence>